<name>A0A0K9XCX5_9ACTN</name>
<reference evidence="3" key="1">
    <citation type="submission" date="2015-07" db="EMBL/GenBank/DDBJ databases">
        <title>Draft genome sequence of Streptomyces sp. CMAA 1322, a bacterium isolated from Caatinga biome, from dry forest semiarid of Brazil.</title>
        <authorList>
            <person name="Santos S.N."/>
            <person name="Gacesa R."/>
            <person name="Taketani R.G."/>
            <person name="Long P.F."/>
            <person name="Melo I.S."/>
        </authorList>
    </citation>
    <scope>NUCLEOTIDE SEQUENCE [LARGE SCALE GENOMIC DNA]</scope>
    <source>
        <strain evidence="3">CMAA 1322</strain>
    </source>
</reference>
<evidence type="ECO:0000259" key="1">
    <source>
        <dbReference type="Pfam" id="PF04149"/>
    </source>
</evidence>
<dbReference type="RefSeq" id="WP_049717333.1">
    <property type="nucleotide sequence ID" value="NZ_LFXA01000011.1"/>
</dbReference>
<dbReference type="InterPro" id="IPR007278">
    <property type="entry name" value="DUF397"/>
</dbReference>
<dbReference type="OrthoDB" id="4570646at2"/>
<organism evidence="2 3">
    <name type="scientific">Streptomyces caatingaensis</name>
    <dbReference type="NCBI Taxonomy" id="1678637"/>
    <lineage>
        <taxon>Bacteria</taxon>
        <taxon>Bacillati</taxon>
        <taxon>Actinomycetota</taxon>
        <taxon>Actinomycetes</taxon>
        <taxon>Kitasatosporales</taxon>
        <taxon>Streptomycetaceae</taxon>
        <taxon>Streptomyces</taxon>
    </lineage>
</organism>
<comment type="caution">
    <text evidence="2">The sequence shown here is derived from an EMBL/GenBank/DDBJ whole genome shotgun (WGS) entry which is preliminary data.</text>
</comment>
<dbReference type="EMBL" id="LFXA01000011">
    <property type="protein sequence ID" value="KNB51083.1"/>
    <property type="molecule type" value="Genomic_DNA"/>
</dbReference>
<proteinExistence type="predicted"/>
<keyword evidence="3" id="KW-1185">Reference proteome</keyword>
<protein>
    <recommendedName>
        <fullName evidence="1">DUF397 domain-containing protein</fullName>
    </recommendedName>
</protein>
<gene>
    <name evidence="2" type="ORF">AC230_18240</name>
</gene>
<feature type="domain" description="DUF397" evidence="1">
    <location>
        <begin position="11"/>
        <end position="62"/>
    </location>
</feature>
<evidence type="ECO:0000313" key="2">
    <source>
        <dbReference type="EMBL" id="KNB51083.1"/>
    </source>
</evidence>
<dbReference type="AlphaFoldDB" id="A0A0K9XCX5"/>
<dbReference type="PATRIC" id="fig|1678637.3.peg.3930"/>
<dbReference type="Pfam" id="PF04149">
    <property type="entry name" value="DUF397"/>
    <property type="match status" value="1"/>
</dbReference>
<evidence type="ECO:0000313" key="3">
    <source>
        <dbReference type="Proteomes" id="UP000037288"/>
    </source>
</evidence>
<dbReference type="STRING" id="1678637.AC230_18240"/>
<accession>A0A0K9XCX5</accession>
<dbReference type="Proteomes" id="UP000037288">
    <property type="component" value="Unassembled WGS sequence"/>
</dbReference>
<sequence>MSTTTLDLAIATWRKSSYSQSSSGCLEIAEQFPHTLPIRDSKAPDRAPVIVPRATWAAFVSATDGGALSAQGRLR</sequence>